<proteinExistence type="predicted"/>
<gene>
    <name evidence="3" type="ORF">M427DRAFT_144728</name>
</gene>
<organism evidence="3 4">
    <name type="scientific">Gonapodya prolifera (strain JEL478)</name>
    <name type="common">Monoblepharis prolifera</name>
    <dbReference type="NCBI Taxonomy" id="1344416"/>
    <lineage>
        <taxon>Eukaryota</taxon>
        <taxon>Fungi</taxon>
        <taxon>Fungi incertae sedis</taxon>
        <taxon>Chytridiomycota</taxon>
        <taxon>Chytridiomycota incertae sedis</taxon>
        <taxon>Monoblepharidomycetes</taxon>
        <taxon>Monoblepharidales</taxon>
        <taxon>Gonapodyaceae</taxon>
        <taxon>Gonapodya</taxon>
    </lineage>
</organism>
<dbReference type="InterPro" id="IPR052164">
    <property type="entry name" value="Anthracycline_SecMetBiosynth"/>
</dbReference>
<evidence type="ECO:0000313" key="4">
    <source>
        <dbReference type="Proteomes" id="UP000070544"/>
    </source>
</evidence>
<evidence type="ECO:0000313" key="3">
    <source>
        <dbReference type="EMBL" id="KXS16701.1"/>
    </source>
</evidence>
<sequence length="414" mass="46432">MTPPKVLLRSIDWPADFHTPAVCVLTFTDYHKGNRKGADQFIKGWEDYYFAQFAKHLQSLCKRYHEADDDGPEQEQSAKKAKAKTAEEDGGAKPVDDGVPELAKHRFSFVCQWDIPVRDVERASKFYTDVFGWTVTPWCESYALFSPNSNDKKTVIRGHLLLPGGFYKVPPSKTIAPDVKCYLAVEDIDVASAKVVKAGGKKVGNKDTIKGDPGGGKELLFEDTEGNAHYLYEYGTPKSRTKWSKTGPGDGAPMYHIEIPSKDDARFRSFYGDLFGRSFGEMDMPGSDEKYKYWMWNGSQTDKRSNLTVDGLGGGLIPAPADDSKKGTRKTTASESVQQRLFLWVPDVSAWEKKMVEKGGKVVNPRVLSVKQSDGVQSVANQMGTKSAFLRLRDFLLLMFCRRWACIWHCFVVV</sequence>
<evidence type="ECO:0000256" key="1">
    <source>
        <dbReference type="SAM" id="MobiDB-lite"/>
    </source>
</evidence>
<feature type="compositionally biased region" description="Basic and acidic residues" evidence="1">
    <location>
        <begin position="84"/>
        <end position="96"/>
    </location>
</feature>
<feature type="region of interest" description="Disordered" evidence="1">
    <location>
        <begin position="65"/>
        <end position="97"/>
    </location>
</feature>
<evidence type="ECO:0000259" key="2">
    <source>
        <dbReference type="PROSITE" id="PS51819"/>
    </source>
</evidence>
<dbReference type="OrthoDB" id="447346at2759"/>
<dbReference type="CDD" id="cd07247">
    <property type="entry name" value="SgaA_N_like"/>
    <property type="match status" value="1"/>
</dbReference>
<dbReference type="InterPro" id="IPR037523">
    <property type="entry name" value="VOC_core"/>
</dbReference>
<dbReference type="InterPro" id="IPR029068">
    <property type="entry name" value="Glyas_Bleomycin-R_OHBP_Dase"/>
</dbReference>
<dbReference type="Proteomes" id="UP000070544">
    <property type="component" value="Unassembled WGS sequence"/>
</dbReference>
<keyword evidence="4" id="KW-1185">Reference proteome</keyword>
<accession>A0A139AIS2</accession>
<feature type="domain" description="VOC" evidence="2">
    <location>
        <begin position="109"/>
        <end position="234"/>
    </location>
</feature>
<dbReference type="EMBL" id="KQ965751">
    <property type="protein sequence ID" value="KXS16701.1"/>
    <property type="molecule type" value="Genomic_DNA"/>
</dbReference>
<dbReference type="PROSITE" id="PS51819">
    <property type="entry name" value="VOC"/>
    <property type="match status" value="1"/>
</dbReference>
<dbReference type="InterPro" id="IPR053863">
    <property type="entry name" value="Glyoxy/Ble-like_N"/>
</dbReference>
<dbReference type="SUPFAM" id="SSF54593">
    <property type="entry name" value="Glyoxalase/Bleomycin resistance protein/Dihydroxybiphenyl dioxygenase"/>
    <property type="match status" value="2"/>
</dbReference>
<dbReference type="Gene3D" id="3.10.180.10">
    <property type="entry name" value="2,3-Dihydroxybiphenyl 1,2-Dioxygenase, domain 1"/>
    <property type="match status" value="2"/>
</dbReference>
<dbReference type="AlphaFoldDB" id="A0A139AIS2"/>
<protein>
    <recommendedName>
        <fullName evidence="2">VOC domain-containing protein</fullName>
    </recommendedName>
</protein>
<name>A0A139AIS2_GONPJ</name>
<reference evidence="3 4" key="1">
    <citation type="journal article" date="2015" name="Genome Biol. Evol.">
        <title>Phylogenomic analyses indicate that early fungi evolved digesting cell walls of algal ancestors of land plants.</title>
        <authorList>
            <person name="Chang Y."/>
            <person name="Wang S."/>
            <person name="Sekimoto S."/>
            <person name="Aerts A.L."/>
            <person name="Choi C."/>
            <person name="Clum A."/>
            <person name="LaButti K.M."/>
            <person name="Lindquist E.A."/>
            <person name="Yee Ngan C."/>
            <person name="Ohm R.A."/>
            <person name="Salamov A.A."/>
            <person name="Grigoriev I.V."/>
            <person name="Spatafora J.W."/>
            <person name="Berbee M.L."/>
        </authorList>
    </citation>
    <scope>NUCLEOTIDE SEQUENCE [LARGE SCALE GENOMIC DNA]</scope>
    <source>
        <strain evidence="3 4">JEL478</strain>
    </source>
</reference>
<dbReference type="PANTHER" id="PTHR33993">
    <property type="entry name" value="GLYOXALASE-RELATED"/>
    <property type="match status" value="1"/>
</dbReference>
<dbReference type="Pfam" id="PF22677">
    <property type="entry name" value="Ble-like_N"/>
    <property type="match status" value="1"/>
</dbReference>